<evidence type="ECO:0008006" key="3">
    <source>
        <dbReference type="Google" id="ProtNLM"/>
    </source>
</evidence>
<proteinExistence type="predicted"/>
<organism evidence="1 2">
    <name type="scientific">Corynebacterium haemomassiliense</name>
    <dbReference type="NCBI Taxonomy" id="2754726"/>
    <lineage>
        <taxon>Bacteria</taxon>
        <taxon>Bacillati</taxon>
        <taxon>Actinomycetota</taxon>
        <taxon>Actinomycetes</taxon>
        <taxon>Mycobacteriales</taxon>
        <taxon>Corynebacteriaceae</taxon>
        <taxon>Corynebacterium</taxon>
    </lineage>
</organism>
<dbReference type="InterPro" id="IPR011051">
    <property type="entry name" value="RmlC_Cupin_sf"/>
</dbReference>
<dbReference type="Gene3D" id="2.60.120.10">
    <property type="entry name" value="Jelly Rolls"/>
    <property type="match status" value="1"/>
</dbReference>
<dbReference type="RefSeq" id="WP_181889327.1">
    <property type="nucleotide sequence ID" value="NZ_CAUPJD010000059.1"/>
</dbReference>
<protein>
    <recommendedName>
        <fullName evidence="3">HutD family protein</fullName>
    </recommendedName>
</protein>
<sequence length="180" mass="19024">MSFIELNAGPWRGVAFLRGLGGPDDTPAGCKSFAWRHDGTARLGGVLERAQVQVLIDAEAVPDKIQRAQPDAFGLRSVTTESAGEAFVFAGRMFGRTGAVETDEPCVAAQLTIAPETELAVTVYEEFEYAVVAPDGDITVNNTPVPPHSAGMLDAGHRTLGLKNRSENIAHVLILGGQPA</sequence>
<comment type="caution">
    <text evidence="1">The sequence shown here is derived from an EMBL/GenBank/DDBJ whole genome shotgun (WGS) entry which is preliminary data.</text>
</comment>
<accession>A0A7W2I456</accession>
<dbReference type="Proteomes" id="UP000523682">
    <property type="component" value="Unassembled WGS sequence"/>
</dbReference>
<name>A0A7W2I456_9CORY</name>
<evidence type="ECO:0000313" key="1">
    <source>
        <dbReference type="EMBL" id="MBA5244761.1"/>
    </source>
</evidence>
<dbReference type="EMBL" id="JACDTZ010000001">
    <property type="protein sequence ID" value="MBA5244761.1"/>
    <property type="molecule type" value="Genomic_DNA"/>
</dbReference>
<evidence type="ECO:0000313" key="2">
    <source>
        <dbReference type="Proteomes" id="UP000523682"/>
    </source>
</evidence>
<dbReference type="AlphaFoldDB" id="A0A7W2I456"/>
<keyword evidence="2" id="KW-1185">Reference proteome</keyword>
<gene>
    <name evidence="1" type="ORF">H0193_08060</name>
</gene>
<dbReference type="InterPro" id="IPR014710">
    <property type="entry name" value="RmlC-like_jellyroll"/>
</dbReference>
<reference evidence="1 2" key="1">
    <citation type="submission" date="2020-07" db="EMBL/GenBank/DDBJ databases">
        <title>Draft genome and description of Corynebacterium haemomassiliense strain Marseile-Q3615 sp. nov.</title>
        <authorList>
            <person name="Boxberger M."/>
            <person name="La Scola B."/>
        </authorList>
    </citation>
    <scope>NUCLEOTIDE SEQUENCE [LARGE SCALE GENOMIC DNA]</scope>
    <source>
        <strain evidence="1 2">Marseille-Q3615</strain>
    </source>
</reference>
<dbReference type="SUPFAM" id="SSF51182">
    <property type="entry name" value="RmlC-like cupins"/>
    <property type="match status" value="1"/>
</dbReference>